<reference evidence="1 2" key="1">
    <citation type="journal article" date="2018" name="Nat. Genet.">
        <title>The Rosa genome provides new insights in the design of modern roses.</title>
        <authorList>
            <person name="Bendahmane M."/>
        </authorList>
    </citation>
    <scope>NUCLEOTIDE SEQUENCE [LARGE SCALE GENOMIC DNA]</scope>
    <source>
        <strain evidence="2">cv. Old Blush</strain>
    </source>
</reference>
<evidence type="ECO:0000313" key="1">
    <source>
        <dbReference type="EMBL" id="PRQ23509.1"/>
    </source>
</evidence>
<evidence type="ECO:0000313" key="2">
    <source>
        <dbReference type="Proteomes" id="UP000238479"/>
    </source>
</evidence>
<dbReference type="Gramene" id="PRQ23509">
    <property type="protein sequence ID" value="PRQ23509"/>
    <property type="gene ID" value="RchiOBHm_Chr6g0262161"/>
</dbReference>
<sequence>MGRSSHHLLLTRRSTLSRLSYNLASMAANDNRLPSSHVFEINTRFDQSPLGNLNNFSFPSLILN</sequence>
<organism evidence="1 2">
    <name type="scientific">Rosa chinensis</name>
    <name type="common">China rose</name>
    <dbReference type="NCBI Taxonomy" id="74649"/>
    <lineage>
        <taxon>Eukaryota</taxon>
        <taxon>Viridiplantae</taxon>
        <taxon>Streptophyta</taxon>
        <taxon>Embryophyta</taxon>
        <taxon>Tracheophyta</taxon>
        <taxon>Spermatophyta</taxon>
        <taxon>Magnoliopsida</taxon>
        <taxon>eudicotyledons</taxon>
        <taxon>Gunneridae</taxon>
        <taxon>Pentapetalae</taxon>
        <taxon>rosids</taxon>
        <taxon>fabids</taxon>
        <taxon>Rosales</taxon>
        <taxon>Rosaceae</taxon>
        <taxon>Rosoideae</taxon>
        <taxon>Rosoideae incertae sedis</taxon>
        <taxon>Rosa</taxon>
    </lineage>
</organism>
<comment type="caution">
    <text evidence="1">The sequence shown here is derived from an EMBL/GenBank/DDBJ whole genome shotgun (WGS) entry which is preliminary data.</text>
</comment>
<dbReference type="EMBL" id="PDCK01000044">
    <property type="protein sequence ID" value="PRQ23509.1"/>
    <property type="molecule type" value="Genomic_DNA"/>
</dbReference>
<proteinExistence type="predicted"/>
<dbReference type="Proteomes" id="UP000238479">
    <property type="component" value="Chromosome 6"/>
</dbReference>
<name>A0A2P6PNK1_ROSCH</name>
<keyword evidence="2" id="KW-1185">Reference proteome</keyword>
<protein>
    <submittedName>
        <fullName evidence="1">Uncharacterized protein</fullName>
    </submittedName>
</protein>
<dbReference type="AlphaFoldDB" id="A0A2P6PNK1"/>
<accession>A0A2P6PNK1</accession>
<gene>
    <name evidence="1" type="ORF">RchiOBHm_Chr6g0262161</name>
</gene>